<dbReference type="Proteomes" id="UP001482513">
    <property type="component" value="Unassembled WGS sequence"/>
</dbReference>
<dbReference type="PANTHER" id="PTHR21716:SF66">
    <property type="entry name" value="TRANSPORT PROTEIN SLL0063-RELATED"/>
    <property type="match status" value="1"/>
</dbReference>
<dbReference type="EMBL" id="JAMPKX010000006">
    <property type="protein sequence ID" value="MEP0947979.1"/>
    <property type="molecule type" value="Genomic_DNA"/>
</dbReference>
<dbReference type="Pfam" id="PF01594">
    <property type="entry name" value="AI-2E_transport"/>
    <property type="match status" value="1"/>
</dbReference>
<feature type="transmembrane region" description="Helical" evidence="6">
    <location>
        <begin position="165"/>
        <end position="187"/>
    </location>
</feature>
<feature type="transmembrane region" description="Helical" evidence="6">
    <location>
        <begin position="12"/>
        <end position="31"/>
    </location>
</feature>
<protein>
    <submittedName>
        <fullName evidence="7">AI-2E family transporter</fullName>
    </submittedName>
</protein>
<keyword evidence="8" id="KW-1185">Reference proteome</keyword>
<sequence length="361" mass="38687">MVSLSQLPKWAIAGLAFPIICLNGWLLYKLVGVLHPIPSIVITASLIAFLLDYPIDWLEKRGLARGLAVALVVLLAVLLTTILVVFLGPQVWQQLNEFALRLPGWIDQGKTQLLLLEDRAIFQTLPVNLDQLTEQAANQLTNTLQATTTQAISVTLSTLDSALNLLITAVLALLLVINGDSLWEGLLSWLPAPWRSQIRNALRPSFQGYFSGQATLALILAVAQSTALILLNVPFGLLFGLVIGLVSVIPFGGTVAVVGISTLLAFQNVWLALKVLGVAFLLGQVNDNLVAPRLMGGITGLNPAVIIVALLIGSKFAGFLGLLLAVPTASFIKKIVDAVRDPRCEPEIEPLQSGVLESKPL</sequence>
<organism evidence="7 8">
    <name type="scientific">Leptolyngbya subtilissima DQ-A4</name>
    <dbReference type="NCBI Taxonomy" id="2933933"/>
    <lineage>
        <taxon>Bacteria</taxon>
        <taxon>Bacillati</taxon>
        <taxon>Cyanobacteriota</taxon>
        <taxon>Cyanophyceae</taxon>
        <taxon>Leptolyngbyales</taxon>
        <taxon>Leptolyngbyaceae</taxon>
        <taxon>Leptolyngbya group</taxon>
        <taxon>Leptolyngbya</taxon>
    </lineage>
</organism>
<name>A0ABV0K5D9_9CYAN</name>
<proteinExistence type="inferred from homology"/>
<feature type="transmembrane region" description="Helical" evidence="6">
    <location>
        <begin position="37"/>
        <end position="55"/>
    </location>
</feature>
<keyword evidence="3 6" id="KW-0812">Transmembrane</keyword>
<evidence type="ECO:0000313" key="8">
    <source>
        <dbReference type="Proteomes" id="UP001482513"/>
    </source>
</evidence>
<feature type="transmembrane region" description="Helical" evidence="6">
    <location>
        <begin position="67"/>
        <end position="88"/>
    </location>
</feature>
<feature type="transmembrane region" description="Helical" evidence="6">
    <location>
        <begin position="305"/>
        <end position="326"/>
    </location>
</feature>
<reference evidence="7 8" key="1">
    <citation type="submission" date="2022-04" db="EMBL/GenBank/DDBJ databases">
        <title>Positive selection, recombination, and allopatry shape intraspecific diversity of widespread and dominant cyanobacteria.</title>
        <authorList>
            <person name="Wei J."/>
            <person name="Shu W."/>
            <person name="Hu C."/>
        </authorList>
    </citation>
    <scope>NUCLEOTIDE SEQUENCE [LARGE SCALE GENOMIC DNA]</scope>
    <source>
        <strain evidence="7 8">DQ-A4</strain>
    </source>
</reference>
<evidence type="ECO:0000256" key="5">
    <source>
        <dbReference type="ARBA" id="ARBA00023136"/>
    </source>
</evidence>
<evidence type="ECO:0000256" key="3">
    <source>
        <dbReference type="ARBA" id="ARBA00022692"/>
    </source>
</evidence>
<evidence type="ECO:0000256" key="1">
    <source>
        <dbReference type="ARBA" id="ARBA00004141"/>
    </source>
</evidence>
<evidence type="ECO:0000256" key="4">
    <source>
        <dbReference type="ARBA" id="ARBA00022989"/>
    </source>
</evidence>
<feature type="transmembrane region" description="Helical" evidence="6">
    <location>
        <begin position="208"/>
        <end position="231"/>
    </location>
</feature>
<evidence type="ECO:0000313" key="7">
    <source>
        <dbReference type="EMBL" id="MEP0947979.1"/>
    </source>
</evidence>
<feature type="transmembrane region" description="Helical" evidence="6">
    <location>
        <begin position="237"/>
        <end position="258"/>
    </location>
</feature>
<gene>
    <name evidence="7" type="ORF">NC992_13930</name>
</gene>
<evidence type="ECO:0000256" key="2">
    <source>
        <dbReference type="ARBA" id="ARBA00009773"/>
    </source>
</evidence>
<comment type="similarity">
    <text evidence="2">Belongs to the autoinducer-2 exporter (AI-2E) (TC 2.A.86) family.</text>
</comment>
<accession>A0ABV0K5D9</accession>
<dbReference type="PANTHER" id="PTHR21716">
    <property type="entry name" value="TRANSMEMBRANE PROTEIN"/>
    <property type="match status" value="1"/>
</dbReference>
<dbReference type="InterPro" id="IPR002549">
    <property type="entry name" value="AI-2E-like"/>
</dbReference>
<evidence type="ECO:0000256" key="6">
    <source>
        <dbReference type="SAM" id="Phobius"/>
    </source>
</evidence>
<comment type="subcellular location">
    <subcellularLocation>
        <location evidence="1">Membrane</location>
        <topology evidence="1">Multi-pass membrane protein</topology>
    </subcellularLocation>
</comment>
<comment type="caution">
    <text evidence="7">The sequence shown here is derived from an EMBL/GenBank/DDBJ whole genome shotgun (WGS) entry which is preliminary data.</text>
</comment>
<keyword evidence="4 6" id="KW-1133">Transmembrane helix</keyword>
<dbReference type="RefSeq" id="WP_190705120.1">
    <property type="nucleotide sequence ID" value="NZ_JAMPKX010000006.1"/>
</dbReference>
<keyword evidence="5 6" id="KW-0472">Membrane</keyword>